<keyword evidence="3" id="KW-1185">Reference proteome</keyword>
<dbReference type="RefSeq" id="WP_320378674.1">
    <property type="nucleotide sequence ID" value="NZ_JAWDIQ010000001.1"/>
</dbReference>
<evidence type="ECO:0000256" key="1">
    <source>
        <dbReference type="SAM" id="Phobius"/>
    </source>
</evidence>
<sequence length="86" mass="10186">MRLILFEIKKLIKSTYFLFMLVILALFICSYYIYHYMQTERVDDIVAEADFHITNTKRGLDELEAAIDAGKLKRILTQRKLKLLIT</sequence>
<keyword evidence="1" id="KW-1133">Transmembrane helix</keyword>
<protein>
    <submittedName>
        <fullName evidence="2">Uncharacterized protein</fullName>
    </submittedName>
</protein>
<reference evidence="2 3" key="1">
    <citation type="submission" date="2023-10" db="EMBL/GenBank/DDBJ databases">
        <title>Virgibacillus soli CC-YMP-6 genome.</title>
        <authorList>
            <person name="Miliotis G."/>
            <person name="Sengupta P."/>
            <person name="Hameed A."/>
            <person name="Chuvochina M."/>
            <person name="Mcdonagh F."/>
            <person name="Simpson A.C."/>
            <person name="Singh N.K."/>
            <person name="Rekha P.D."/>
            <person name="Raman K."/>
            <person name="Hugenholtz P."/>
            <person name="Venkateswaran K."/>
        </authorList>
    </citation>
    <scope>NUCLEOTIDE SEQUENCE [LARGE SCALE GENOMIC DNA]</scope>
    <source>
        <strain evidence="2 3">CC-YMP-6</strain>
    </source>
</reference>
<name>A0ABU5CNG9_9BACI</name>
<dbReference type="Proteomes" id="UP001275315">
    <property type="component" value="Unassembled WGS sequence"/>
</dbReference>
<gene>
    <name evidence="2" type="ORF">RWD45_03810</name>
</gene>
<evidence type="ECO:0000313" key="2">
    <source>
        <dbReference type="EMBL" id="MDY0407895.1"/>
    </source>
</evidence>
<evidence type="ECO:0000313" key="3">
    <source>
        <dbReference type="Proteomes" id="UP001275315"/>
    </source>
</evidence>
<dbReference type="EMBL" id="JAWDIQ010000001">
    <property type="protein sequence ID" value="MDY0407895.1"/>
    <property type="molecule type" value="Genomic_DNA"/>
</dbReference>
<feature type="transmembrane region" description="Helical" evidence="1">
    <location>
        <begin position="16"/>
        <end position="34"/>
    </location>
</feature>
<keyword evidence="1" id="KW-0472">Membrane</keyword>
<proteinExistence type="predicted"/>
<keyword evidence="1" id="KW-0812">Transmembrane</keyword>
<comment type="caution">
    <text evidence="2">The sequence shown here is derived from an EMBL/GenBank/DDBJ whole genome shotgun (WGS) entry which is preliminary data.</text>
</comment>
<accession>A0ABU5CNG9</accession>
<organism evidence="2 3">
    <name type="scientific">Paracerasibacillus soli</name>
    <dbReference type="NCBI Taxonomy" id="480284"/>
    <lineage>
        <taxon>Bacteria</taxon>
        <taxon>Bacillati</taxon>
        <taxon>Bacillota</taxon>
        <taxon>Bacilli</taxon>
        <taxon>Bacillales</taxon>
        <taxon>Bacillaceae</taxon>
        <taxon>Paracerasibacillus</taxon>
    </lineage>
</organism>